<dbReference type="SMART" id="SM00714">
    <property type="entry name" value="LITAF"/>
    <property type="match status" value="1"/>
</dbReference>
<evidence type="ECO:0000313" key="10">
    <source>
        <dbReference type="EMBL" id="CAF1448908.1"/>
    </source>
</evidence>
<organism evidence="10 13">
    <name type="scientific">Adineta ricciae</name>
    <name type="common">Rotifer</name>
    <dbReference type="NCBI Taxonomy" id="249248"/>
    <lineage>
        <taxon>Eukaryota</taxon>
        <taxon>Metazoa</taxon>
        <taxon>Spiralia</taxon>
        <taxon>Gnathifera</taxon>
        <taxon>Rotifera</taxon>
        <taxon>Eurotatoria</taxon>
        <taxon>Bdelloidea</taxon>
        <taxon>Adinetida</taxon>
        <taxon>Adinetidae</taxon>
        <taxon>Adineta</taxon>
    </lineage>
</organism>
<dbReference type="GO" id="GO:0008270">
    <property type="term" value="F:zinc ion binding"/>
    <property type="evidence" value="ECO:0007669"/>
    <property type="project" value="TreeGrafter"/>
</dbReference>
<dbReference type="OrthoDB" id="4713066at2759"/>
<name>A0A815PGL3_ADIRI</name>
<comment type="similarity">
    <text evidence="4">Belongs to the CDIP1/LITAF family.</text>
</comment>
<dbReference type="EMBL" id="CAJNOJ010000440">
    <property type="protein sequence ID" value="CAF1448908.1"/>
    <property type="molecule type" value="Genomic_DNA"/>
</dbReference>
<evidence type="ECO:0000256" key="1">
    <source>
        <dbReference type="ARBA" id="ARBA00004414"/>
    </source>
</evidence>
<evidence type="ECO:0000256" key="6">
    <source>
        <dbReference type="ARBA" id="ARBA00022833"/>
    </source>
</evidence>
<feature type="transmembrane region" description="Helical" evidence="8">
    <location>
        <begin position="90"/>
        <end position="115"/>
    </location>
</feature>
<reference evidence="10" key="1">
    <citation type="submission" date="2021-02" db="EMBL/GenBank/DDBJ databases">
        <authorList>
            <person name="Nowell W R."/>
        </authorList>
    </citation>
    <scope>NUCLEOTIDE SEQUENCE</scope>
</reference>
<dbReference type="Proteomes" id="UP000663828">
    <property type="component" value="Unassembled WGS sequence"/>
</dbReference>
<sequence length="138" mass="15593">MNKNYQESPPSYQAYREKPSAPYSPLITYERLSTDERIEHSRTLGYNEADLAMISDQNLRSVSVGHEPVQCTCSNCHSSVVTLVKQTPGLLVWLLCLLIIIVGCWLGCCLIPFCVRGIKNTQHYCPNCKVLIGEYRPL</sequence>
<keyword evidence="8" id="KW-1133">Transmembrane helix</keyword>
<feature type="domain" description="LITAF" evidence="9">
    <location>
        <begin position="53"/>
        <end position="137"/>
    </location>
</feature>
<dbReference type="PANTHER" id="PTHR23292">
    <property type="entry name" value="LIPOPOLYSACCHARIDE-INDUCED TUMOR NECROSIS FACTOR-ALPHA FACTOR"/>
    <property type="match status" value="1"/>
</dbReference>
<dbReference type="InterPro" id="IPR037519">
    <property type="entry name" value="LITAF_fam"/>
</dbReference>
<evidence type="ECO:0000259" key="9">
    <source>
        <dbReference type="PROSITE" id="PS51837"/>
    </source>
</evidence>
<evidence type="ECO:0000313" key="13">
    <source>
        <dbReference type="Proteomes" id="UP000663852"/>
    </source>
</evidence>
<keyword evidence="6" id="KW-0862">Zinc</keyword>
<evidence type="ECO:0000256" key="7">
    <source>
        <dbReference type="ARBA" id="ARBA00023136"/>
    </source>
</evidence>
<accession>A0A815PGL3</accession>
<dbReference type="GO" id="GO:0031902">
    <property type="term" value="C:late endosome membrane"/>
    <property type="evidence" value="ECO:0007669"/>
    <property type="project" value="UniProtKB-SubCell"/>
</dbReference>
<evidence type="ECO:0000313" key="11">
    <source>
        <dbReference type="EMBL" id="CAF1659887.1"/>
    </source>
</evidence>
<dbReference type="Proteomes" id="UP000663852">
    <property type="component" value="Unassembled WGS sequence"/>
</dbReference>
<evidence type="ECO:0000256" key="3">
    <source>
        <dbReference type="ARBA" id="ARBA00004630"/>
    </source>
</evidence>
<evidence type="ECO:0000256" key="2">
    <source>
        <dbReference type="ARBA" id="ARBA00004481"/>
    </source>
</evidence>
<evidence type="ECO:0000256" key="5">
    <source>
        <dbReference type="ARBA" id="ARBA00022723"/>
    </source>
</evidence>
<dbReference type="EMBL" id="CAJNOR010011231">
    <property type="protein sequence ID" value="CAF1659887.1"/>
    <property type="molecule type" value="Genomic_DNA"/>
</dbReference>
<comment type="caution">
    <text evidence="10">The sequence shown here is derived from an EMBL/GenBank/DDBJ whole genome shotgun (WGS) entry which is preliminary data.</text>
</comment>
<dbReference type="GO" id="GO:0005765">
    <property type="term" value="C:lysosomal membrane"/>
    <property type="evidence" value="ECO:0007669"/>
    <property type="project" value="UniProtKB-SubCell"/>
</dbReference>
<evidence type="ECO:0000256" key="4">
    <source>
        <dbReference type="ARBA" id="ARBA00005975"/>
    </source>
</evidence>
<keyword evidence="12" id="KW-1185">Reference proteome</keyword>
<dbReference type="PANTHER" id="PTHR23292:SF6">
    <property type="entry name" value="FI16602P1-RELATED"/>
    <property type="match status" value="1"/>
</dbReference>
<protein>
    <recommendedName>
        <fullName evidence="9">LITAF domain-containing protein</fullName>
    </recommendedName>
</protein>
<evidence type="ECO:0000313" key="12">
    <source>
        <dbReference type="Proteomes" id="UP000663828"/>
    </source>
</evidence>
<dbReference type="PROSITE" id="PS51837">
    <property type="entry name" value="LITAF"/>
    <property type="match status" value="1"/>
</dbReference>
<dbReference type="Pfam" id="PF10601">
    <property type="entry name" value="zf-LITAF-like"/>
    <property type="match status" value="1"/>
</dbReference>
<proteinExistence type="inferred from homology"/>
<gene>
    <name evidence="10" type="ORF">EDS130_LOCUS39387</name>
    <name evidence="11" type="ORF">XAT740_LOCUS56643</name>
</gene>
<evidence type="ECO:0000256" key="8">
    <source>
        <dbReference type="SAM" id="Phobius"/>
    </source>
</evidence>
<comment type="subcellular location">
    <subcellularLocation>
        <location evidence="2">Endosome membrane</location>
        <topology evidence="2">Peripheral membrane protein</topology>
    </subcellularLocation>
    <subcellularLocation>
        <location evidence="1">Late endosome membrane</location>
    </subcellularLocation>
    <subcellularLocation>
        <location evidence="3">Lysosome membrane</location>
        <topology evidence="3">Peripheral membrane protein</topology>
        <orientation evidence="3">Cytoplasmic side</orientation>
    </subcellularLocation>
</comment>
<keyword evidence="5" id="KW-0479">Metal-binding</keyword>
<dbReference type="InterPro" id="IPR006629">
    <property type="entry name" value="LITAF"/>
</dbReference>
<keyword evidence="7 8" id="KW-0472">Membrane</keyword>
<dbReference type="AlphaFoldDB" id="A0A815PGL3"/>
<keyword evidence="8" id="KW-0812">Transmembrane</keyword>